<dbReference type="RefSeq" id="WP_189129269.1">
    <property type="nucleotide sequence ID" value="NZ_BMNH01000065.1"/>
</dbReference>
<keyword evidence="3" id="KW-1185">Reference proteome</keyword>
<dbReference type="InterPro" id="IPR051839">
    <property type="entry name" value="RD_transcriptional_regulator"/>
</dbReference>
<dbReference type="InterPro" id="IPR002514">
    <property type="entry name" value="Transposase_8"/>
</dbReference>
<evidence type="ECO:0000313" key="3">
    <source>
        <dbReference type="Proteomes" id="UP000646523"/>
    </source>
</evidence>
<dbReference type="GO" id="GO:0006313">
    <property type="term" value="P:DNA transposition"/>
    <property type="evidence" value="ECO:0007669"/>
    <property type="project" value="InterPro"/>
</dbReference>
<sequence length="97" mass="11079">MAKKPRQYSPELRAEVVKYVLDDGHTCAQAARAFNLVAETIRNWVNAEKEKRKGNTPEAREAVDRAQLTELERRVKELEAENSFLKKAAAYFAKEQG</sequence>
<evidence type="ECO:0000256" key="1">
    <source>
        <dbReference type="SAM" id="Coils"/>
    </source>
</evidence>
<comment type="caution">
    <text evidence="2">The sequence shown here is derived from an EMBL/GenBank/DDBJ whole genome shotgun (WGS) entry which is preliminary data.</text>
</comment>
<reference evidence="2" key="1">
    <citation type="journal article" date="2014" name="Int. J. Syst. Evol. Microbiol.">
        <title>Complete genome sequence of Corynebacterium casei LMG S-19264T (=DSM 44701T), isolated from a smear-ripened cheese.</title>
        <authorList>
            <consortium name="US DOE Joint Genome Institute (JGI-PGF)"/>
            <person name="Walter F."/>
            <person name="Albersmeier A."/>
            <person name="Kalinowski J."/>
            <person name="Ruckert C."/>
        </authorList>
    </citation>
    <scope>NUCLEOTIDE SEQUENCE</scope>
    <source>
        <strain evidence="2">CGMCC 4.7368</strain>
    </source>
</reference>
<accession>A0A918DV68</accession>
<dbReference type="InterPro" id="IPR009057">
    <property type="entry name" value="Homeodomain-like_sf"/>
</dbReference>
<dbReference type="Proteomes" id="UP000646523">
    <property type="component" value="Unassembled WGS sequence"/>
</dbReference>
<dbReference type="GO" id="GO:0004803">
    <property type="term" value="F:transposase activity"/>
    <property type="evidence" value="ECO:0007669"/>
    <property type="project" value="InterPro"/>
</dbReference>
<dbReference type="Pfam" id="PF01527">
    <property type="entry name" value="HTH_Tnp_1"/>
    <property type="match status" value="1"/>
</dbReference>
<dbReference type="PANTHER" id="PTHR33215">
    <property type="entry name" value="PROTEIN DISTAL ANTENNA"/>
    <property type="match status" value="1"/>
</dbReference>
<keyword evidence="1" id="KW-0175">Coiled coil</keyword>
<feature type="coiled-coil region" evidence="1">
    <location>
        <begin position="61"/>
        <end position="88"/>
    </location>
</feature>
<evidence type="ECO:0000313" key="2">
    <source>
        <dbReference type="EMBL" id="GGO83758.1"/>
    </source>
</evidence>
<dbReference type="SUPFAM" id="SSF46689">
    <property type="entry name" value="Homeodomain-like"/>
    <property type="match status" value="1"/>
</dbReference>
<dbReference type="EMBL" id="BMNH01000065">
    <property type="protein sequence ID" value="GGO83758.1"/>
    <property type="molecule type" value="Genomic_DNA"/>
</dbReference>
<dbReference type="Gene3D" id="1.10.10.60">
    <property type="entry name" value="Homeodomain-like"/>
    <property type="match status" value="1"/>
</dbReference>
<proteinExistence type="predicted"/>
<name>A0A918DV68_9ACTN</name>
<gene>
    <name evidence="2" type="ORF">GCM10012289_77900</name>
</gene>
<organism evidence="2 3">
    <name type="scientific">Nonomuraea cavernae</name>
    <dbReference type="NCBI Taxonomy" id="2045107"/>
    <lineage>
        <taxon>Bacteria</taxon>
        <taxon>Bacillati</taxon>
        <taxon>Actinomycetota</taxon>
        <taxon>Actinomycetes</taxon>
        <taxon>Streptosporangiales</taxon>
        <taxon>Streptosporangiaceae</taxon>
        <taxon>Nonomuraea</taxon>
    </lineage>
</organism>
<reference evidence="2" key="2">
    <citation type="submission" date="2020-09" db="EMBL/GenBank/DDBJ databases">
        <authorList>
            <person name="Sun Q."/>
            <person name="Zhou Y."/>
        </authorList>
    </citation>
    <scope>NUCLEOTIDE SEQUENCE</scope>
    <source>
        <strain evidence="2">CGMCC 4.7368</strain>
    </source>
</reference>
<dbReference type="GO" id="GO:0003677">
    <property type="term" value="F:DNA binding"/>
    <property type="evidence" value="ECO:0007669"/>
    <property type="project" value="InterPro"/>
</dbReference>
<protein>
    <submittedName>
        <fullName evidence="2">Transposase</fullName>
    </submittedName>
</protein>
<dbReference type="AlphaFoldDB" id="A0A918DV68"/>
<dbReference type="PANTHER" id="PTHR33215:SF13">
    <property type="entry name" value="PROTEIN DISTAL ANTENNA"/>
    <property type="match status" value="1"/>
</dbReference>